<accession>A0A443ZTA2</accession>
<proteinExistence type="predicted"/>
<comment type="subcellular location">
    <subcellularLocation>
        <location evidence="1">Periplasm</location>
    </subcellularLocation>
</comment>
<evidence type="ECO:0000256" key="1">
    <source>
        <dbReference type="ARBA" id="ARBA00004418"/>
    </source>
</evidence>
<dbReference type="EMBL" id="QJRG01000042">
    <property type="protein sequence ID" value="RWU22867.1"/>
    <property type="molecule type" value="Genomic_DNA"/>
</dbReference>
<dbReference type="PIRSF" id="PIRSF019574">
    <property type="entry name" value="Periplasmic_polyamine_BP"/>
    <property type="match status" value="1"/>
</dbReference>
<dbReference type="PRINTS" id="PR00909">
    <property type="entry name" value="SPERMDNBNDNG"/>
</dbReference>
<dbReference type="GO" id="GO:0042597">
    <property type="term" value="C:periplasmic space"/>
    <property type="evidence" value="ECO:0007669"/>
    <property type="project" value="UniProtKB-SubCell"/>
</dbReference>
<dbReference type="AlphaFoldDB" id="A0A443ZTA2"/>
<keyword evidence="2" id="KW-0813">Transport</keyword>
<dbReference type="GO" id="GO:0015846">
    <property type="term" value="P:polyamine transport"/>
    <property type="evidence" value="ECO:0007669"/>
    <property type="project" value="InterPro"/>
</dbReference>
<evidence type="ECO:0000313" key="6">
    <source>
        <dbReference type="EMBL" id="RWU22867.1"/>
    </source>
</evidence>
<name>A0A443ZTA2_9PSED</name>
<protein>
    <submittedName>
        <fullName evidence="6">Spermidine/putrescine ABC transporter substrate-binding protein PotF</fullName>
    </submittedName>
</protein>
<dbReference type="Proteomes" id="UP000288983">
    <property type="component" value="Unassembled WGS sequence"/>
</dbReference>
<sequence>MKPPFARAASARWASTLLSMLVLWASFGGYCHAAGNVRELRVYNWVEYLPQSVLEDFQRSTGIKVTYDVYDTGEVLEAKLLAGNSGYDIVFPSHNQLPKLIKAGALEPLDKTRLPNWSHLDPAFLVELARMDPDNRYAVPYLWGTTTIGYNVEAVKKVLGRDVSETESWGLVFKPENIARLSACGVAFPDSGAEVYALALNYLGLDPASTKPDDYFKAQQLLMQLRPGIKYFHSSRFVTDLASGDICIAVGYSGGLMLARSTAEAAHNGVQIAIASPREGALMWADNMSIAQGAKHKAEAEEFINYILEPRVIAKISMEIGYANPNADFSAYVDPATAAEKGLLISAQARSGLFLQQPMPPKVDRFITRLWMGLRNGK</sequence>
<dbReference type="GO" id="GO:0019808">
    <property type="term" value="F:polyamine binding"/>
    <property type="evidence" value="ECO:0007669"/>
    <property type="project" value="InterPro"/>
</dbReference>
<dbReference type="Pfam" id="PF13416">
    <property type="entry name" value="SBP_bac_8"/>
    <property type="match status" value="1"/>
</dbReference>
<dbReference type="OrthoDB" id="9769319at2"/>
<gene>
    <name evidence="6" type="ORF">DM813_11740</name>
</gene>
<keyword evidence="4" id="KW-0574">Periplasm</keyword>
<evidence type="ECO:0000313" key="7">
    <source>
        <dbReference type="Proteomes" id="UP000288983"/>
    </source>
</evidence>
<evidence type="ECO:0000256" key="2">
    <source>
        <dbReference type="ARBA" id="ARBA00022448"/>
    </source>
</evidence>
<reference evidence="6 7" key="1">
    <citation type="submission" date="2018-06" db="EMBL/GenBank/DDBJ databases">
        <title>Bacteria isolated from soil of Wuhan.</title>
        <authorList>
            <person name="Wei X."/>
            <person name="Chunhua H."/>
        </authorList>
    </citation>
    <scope>NUCLEOTIDE SEQUENCE [LARGE SCALE GENOMIC DNA]</scope>
    <source>
        <strain evidence="7">xwS2</strain>
    </source>
</reference>
<dbReference type="RefSeq" id="WP_128323535.1">
    <property type="nucleotide sequence ID" value="NZ_QJRG01000042.1"/>
</dbReference>
<dbReference type="Gene3D" id="3.40.190.10">
    <property type="entry name" value="Periplasmic binding protein-like II"/>
    <property type="match status" value="2"/>
</dbReference>
<feature type="binding site" evidence="5">
    <location>
        <position position="47"/>
    </location>
    <ligand>
        <name>spermidine</name>
        <dbReference type="ChEBI" id="CHEBI:57834"/>
    </ligand>
</feature>
<comment type="caution">
    <text evidence="6">The sequence shown here is derived from an EMBL/GenBank/DDBJ whole genome shotgun (WGS) entry which is preliminary data.</text>
</comment>
<evidence type="ECO:0000256" key="4">
    <source>
        <dbReference type="ARBA" id="ARBA00022764"/>
    </source>
</evidence>
<organism evidence="6 7">
    <name type="scientific">Pseudomonas alkylphenolica</name>
    <dbReference type="NCBI Taxonomy" id="237609"/>
    <lineage>
        <taxon>Bacteria</taxon>
        <taxon>Pseudomonadati</taxon>
        <taxon>Pseudomonadota</taxon>
        <taxon>Gammaproteobacteria</taxon>
        <taxon>Pseudomonadales</taxon>
        <taxon>Pseudomonadaceae</taxon>
        <taxon>Pseudomonas</taxon>
    </lineage>
</organism>
<dbReference type="InterPro" id="IPR006059">
    <property type="entry name" value="SBP"/>
</dbReference>
<dbReference type="InterPro" id="IPR001188">
    <property type="entry name" value="Sperm_putr-bd"/>
</dbReference>
<evidence type="ECO:0000256" key="3">
    <source>
        <dbReference type="ARBA" id="ARBA00022729"/>
    </source>
</evidence>
<dbReference type="PANTHER" id="PTHR30222:SF18">
    <property type="entry name" value="BIFUNCTIONAL POLYHYDROXYBUTYRATE SYNTHASE _ ABC TRANSPORTER PERIPLASMIC BINDING PROTEIN-RELATED"/>
    <property type="match status" value="1"/>
</dbReference>
<dbReference type="PANTHER" id="PTHR30222">
    <property type="entry name" value="SPERMIDINE/PUTRESCINE-BINDING PERIPLASMIC PROTEIN"/>
    <property type="match status" value="1"/>
</dbReference>
<feature type="binding site" evidence="5">
    <location>
        <position position="356"/>
    </location>
    <ligand>
        <name>spermidine</name>
        <dbReference type="ChEBI" id="CHEBI:57834"/>
    </ligand>
</feature>
<dbReference type="CDD" id="cd13659">
    <property type="entry name" value="PBP2_PotF"/>
    <property type="match status" value="1"/>
</dbReference>
<evidence type="ECO:0000256" key="5">
    <source>
        <dbReference type="PIRSR" id="PIRSR019574-1"/>
    </source>
</evidence>
<dbReference type="SUPFAM" id="SSF53850">
    <property type="entry name" value="Periplasmic binding protein-like II"/>
    <property type="match status" value="1"/>
</dbReference>
<keyword evidence="3" id="KW-0732">Signal</keyword>